<accession>A0A8J3GF65</accession>
<dbReference type="AlphaFoldDB" id="A0A8J3GF65"/>
<gene>
    <name evidence="1" type="ORF">GCM10007047_27880</name>
</gene>
<organism evidence="1 2">
    <name type="scientific">Cerasicoccus arenae</name>
    <dbReference type="NCBI Taxonomy" id="424488"/>
    <lineage>
        <taxon>Bacteria</taxon>
        <taxon>Pseudomonadati</taxon>
        <taxon>Verrucomicrobiota</taxon>
        <taxon>Opitutia</taxon>
        <taxon>Puniceicoccales</taxon>
        <taxon>Cerasicoccaceae</taxon>
        <taxon>Cerasicoccus</taxon>
    </lineage>
</organism>
<protein>
    <submittedName>
        <fullName evidence="1">Uncharacterized protein</fullName>
    </submittedName>
</protein>
<dbReference type="EMBL" id="BMXG01000020">
    <property type="protein sequence ID" value="GHC09042.1"/>
    <property type="molecule type" value="Genomic_DNA"/>
</dbReference>
<reference evidence="1" key="1">
    <citation type="journal article" date="2014" name="Int. J. Syst. Evol. Microbiol.">
        <title>Complete genome sequence of Corynebacterium casei LMG S-19264T (=DSM 44701T), isolated from a smear-ripened cheese.</title>
        <authorList>
            <consortium name="US DOE Joint Genome Institute (JGI-PGF)"/>
            <person name="Walter F."/>
            <person name="Albersmeier A."/>
            <person name="Kalinowski J."/>
            <person name="Ruckert C."/>
        </authorList>
    </citation>
    <scope>NUCLEOTIDE SEQUENCE</scope>
    <source>
        <strain evidence="1">KCTC 12870</strain>
    </source>
</reference>
<proteinExistence type="predicted"/>
<dbReference type="Proteomes" id="UP000642829">
    <property type="component" value="Unassembled WGS sequence"/>
</dbReference>
<comment type="caution">
    <text evidence="1">The sequence shown here is derived from an EMBL/GenBank/DDBJ whole genome shotgun (WGS) entry which is preliminary data.</text>
</comment>
<dbReference type="Gene3D" id="3.50.50.60">
    <property type="entry name" value="FAD/NAD(P)-binding domain"/>
    <property type="match status" value="1"/>
</dbReference>
<dbReference type="InterPro" id="IPR036188">
    <property type="entry name" value="FAD/NAD-bd_sf"/>
</dbReference>
<keyword evidence="2" id="KW-1185">Reference proteome</keyword>
<evidence type="ECO:0000313" key="2">
    <source>
        <dbReference type="Proteomes" id="UP000642829"/>
    </source>
</evidence>
<name>A0A8J3GF65_9BACT</name>
<evidence type="ECO:0000313" key="1">
    <source>
        <dbReference type="EMBL" id="GHC09042.1"/>
    </source>
</evidence>
<sequence length="521" mass="59638">MAKVRIRQGQLAEDKRLLYDSLRRFPADFVTRELLRKTIAITPSPKLTAFARRMEQSYLGLVPSQLETAGHGWNYAVSVDQRFLDTSIQRFPRERIPKSRSHTVGKPFSLDELLKNPNIEKRWRAALRHSELTNGGHLVDSFGLSRKNTRHRLIKRLQGDGLKIVIFGAGPVGLALANSLKRSFGHQINILVTDTRVQRPGLRAPYKRRWLTQISNNMLADLYEPVVRQLFRGWGNQAYVGATIGVWETILLSSCHQQGVIFWFEEMAPLDVLAEQKPHLYIDASGGRLNLGEANKVREQPTTASLAVPIRPYSTVEQLAPMGIRRIDACRDKAIIANREGDWHIPQWNGGPVKLAMFKMTGIPVELYNPLLKWITPRNRDRLFYLWEGKLHSDINELLLLINLTKEAYWALAESLPRPSTFAKTFGKTTFKRLHLDLRIYELVRYIRSLSPEWGSWGVEPPFLYEPRLRTIGKKLERYEGVPIIPIGDSLFNGHPKVGNGLGAHLKLVRRLHDLAILHYE</sequence>
<reference evidence="1" key="2">
    <citation type="submission" date="2020-09" db="EMBL/GenBank/DDBJ databases">
        <authorList>
            <person name="Sun Q."/>
            <person name="Kim S."/>
        </authorList>
    </citation>
    <scope>NUCLEOTIDE SEQUENCE</scope>
    <source>
        <strain evidence="1">KCTC 12870</strain>
    </source>
</reference>